<dbReference type="RefSeq" id="WP_330814297.1">
    <property type="nucleotide sequence ID" value="NZ_JAZBJO010000037.1"/>
</dbReference>
<keyword evidence="3" id="KW-1185">Reference proteome</keyword>
<gene>
    <name evidence="2" type="ORF">V2J94_37835</name>
</gene>
<dbReference type="Proteomes" id="UP001354709">
    <property type="component" value="Unassembled WGS sequence"/>
</dbReference>
<sequence>MAEDWVEARQRSYQGVDAAMSAGDRDNLSPGAADVRDRFATDFHHTLWDRPDVRKRWVVRQRNEQSVAEIANELAWSVAASLDRIIPTQHLGGVVQGAVMHDLPRPSKCSPTRPRSEGRGPGGIST</sequence>
<evidence type="ECO:0000313" key="2">
    <source>
        <dbReference type="EMBL" id="MEE4597576.1"/>
    </source>
</evidence>
<evidence type="ECO:0000313" key="3">
    <source>
        <dbReference type="Proteomes" id="UP001354709"/>
    </source>
</evidence>
<reference evidence="2 3" key="1">
    <citation type="submission" date="2023-11" db="EMBL/GenBank/DDBJ databases">
        <title>30 novel species of actinomycetes from the DSMZ collection.</title>
        <authorList>
            <person name="Nouioui I."/>
        </authorList>
    </citation>
    <scope>NUCLEOTIDE SEQUENCE [LARGE SCALE GENOMIC DNA]</scope>
    <source>
        <strain evidence="2 3">DSM 41524</strain>
    </source>
</reference>
<accession>A0ABU7Q883</accession>
<organism evidence="2 3">
    <name type="scientific">Streptomyces asiaticus subsp. ignotus</name>
    <dbReference type="NCBI Taxonomy" id="3098222"/>
    <lineage>
        <taxon>Bacteria</taxon>
        <taxon>Bacillati</taxon>
        <taxon>Actinomycetota</taxon>
        <taxon>Actinomycetes</taxon>
        <taxon>Kitasatosporales</taxon>
        <taxon>Streptomycetaceae</taxon>
        <taxon>Streptomyces</taxon>
        <taxon>Streptomyces violaceusniger group</taxon>
    </lineage>
</organism>
<feature type="region of interest" description="Disordered" evidence="1">
    <location>
        <begin position="101"/>
        <end position="126"/>
    </location>
</feature>
<protein>
    <submittedName>
        <fullName evidence="2">Uncharacterized protein</fullName>
    </submittedName>
</protein>
<evidence type="ECO:0000256" key="1">
    <source>
        <dbReference type="SAM" id="MobiDB-lite"/>
    </source>
</evidence>
<name>A0ABU7Q883_9ACTN</name>
<comment type="caution">
    <text evidence="2">The sequence shown here is derived from an EMBL/GenBank/DDBJ whole genome shotgun (WGS) entry which is preliminary data.</text>
</comment>
<dbReference type="EMBL" id="JAZBJO010000037">
    <property type="protein sequence ID" value="MEE4597576.1"/>
    <property type="molecule type" value="Genomic_DNA"/>
</dbReference>
<proteinExistence type="predicted"/>